<reference evidence="4 5" key="1">
    <citation type="submission" date="2016-09" db="EMBL/GenBank/DDBJ databases">
        <title>Desulfuribacillus arsenicus sp. nov., an obligately anaerobic, dissimilatory arsenic- and antimonate-reducing bacterium isolated from anoxic sediments.</title>
        <authorList>
            <person name="Abin C.A."/>
            <person name="Hollibaugh J.T."/>
        </authorList>
    </citation>
    <scope>NUCLEOTIDE SEQUENCE [LARGE SCALE GENOMIC DNA]</scope>
    <source>
        <strain evidence="4 5">MLFW-2</strain>
    </source>
</reference>
<keyword evidence="3" id="KW-1133">Transmembrane helix</keyword>
<dbReference type="GO" id="GO:0015385">
    <property type="term" value="F:sodium:proton antiporter activity"/>
    <property type="evidence" value="ECO:0007669"/>
    <property type="project" value="TreeGrafter"/>
</dbReference>
<keyword evidence="3" id="KW-0472">Membrane</keyword>
<comment type="subcellular location">
    <subcellularLocation>
        <location evidence="1">Membrane</location>
        <topology evidence="1">Multi-pass membrane protein</topology>
    </subcellularLocation>
</comment>
<sequence length="131" mass="14136">MGLLTEIVISFLILFGVFFILVGSIGVARLPDVYTRLHAPTKAATLGIIGLLLASLMYFLVFENHGESTGVFAGKHILTIIFIFVTAPVGAHMLTRAAYIAGEKKFEGTCLDELEGRYPKAAQGEACQSED</sequence>
<accession>A0A1E5L364</accession>
<evidence type="ECO:0000256" key="1">
    <source>
        <dbReference type="ARBA" id="ARBA00004141"/>
    </source>
</evidence>
<name>A0A1E5L364_9FIRM</name>
<evidence type="ECO:0000313" key="4">
    <source>
        <dbReference type="EMBL" id="OEH84585.1"/>
    </source>
</evidence>
<gene>
    <name evidence="4" type="ORF">BHU72_08790</name>
</gene>
<comment type="caution">
    <text evidence="4">The sequence shown here is derived from an EMBL/GenBank/DDBJ whole genome shotgun (WGS) entry which is preliminary data.</text>
</comment>
<dbReference type="PANTHER" id="PTHR34703">
    <property type="entry name" value="ANTIPORTER SUBUNIT MNHG2-RELATED"/>
    <property type="match status" value="1"/>
</dbReference>
<evidence type="ECO:0000313" key="5">
    <source>
        <dbReference type="Proteomes" id="UP000095255"/>
    </source>
</evidence>
<dbReference type="NCBIfam" id="NF009314">
    <property type="entry name" value="PRK12674.1-2"/>
    <property type="match status" value="1"/>
</dbReference>
<evidence type="ECO:0000256" key="2">
    <source>
        <dbReference type="ARBA" id="ARBA00008404"/>
    </source>
</evidence>
<dbReference type="PANTHER" id="PTHR34703:SF1">
    <property type="entry name" value="ANTIPORTER SUBUNIT MNHG2-RELATED"/>
    <property type="match status" value="1"/>
</dbReference>
<organism evidence="4 5">
    <name type="scientific">Desulfuribacillus stibiiarsenatis</name>
    <dbReference type="NCBI Taxonomy" id="1390249"/>
    <lineage>
        <taxon>Bacteria</taxon>
        <taxon>Bacillati</taxon>
        <taxon>Bacillota</taxon>
        <taxon>Desulfuribacillia</taxon>
        <taxon>Desulfuribacillales</taxon>
        <taxon>Desulfuribacillaceae</taxon>
        <taxon>Desulfuribacillus</taxon>
    </lineage>
</organism>
<keyword evidence="3" id="KW-0812">Transmembrane</keyword>
<feature type="transmembrane region" description="Helical" evidence="3">
    <location>
        <begin position="43"/>
        <end position="61"/>
    </location>
</feature>
<dbReference type="Proteomes" id="UP000095255">
    <property type="component" value="Unassembled WGS sequence"/>
</dbReference>
<dbReference type="AlphaFoldDB" id="A0A1E5L364"/>
<keyword evidence="5" id="KW-1185">Reference proteome</keyword>
<comment type="similarity">
    <text evidence="2">Belongs to the CPA3 antiporters (TC 2.A.63) subunit G family.</text>
</comment>
<dbReference type="InterPro" id="IPR005133">
    <property type="entry name" value="PhaG_MnhG_YufB"/>
</dbReference>
<proteinExistence type="inferred from homology"/>
<protein>
    <submittedName>
        <fullName evidence="4">Na+/H+ antiporter subunit G</fullName>
    </submittedName>
</protein>
<dbReference type="Pfam" id="PF03334">
    <property type="entry name" value="PhaG_MnhG_YufB"/>
    <property type="match status" value="1"/>
</dbReference>
<dbReference type="NCBIfam" id="TIGR01300">
    <property type="entry name" value="CPA3_mnhG_phaG"/>
    <property type="match status" value="1"/>
</dbReference>
<dbReference type="EMBL" id="MJAT01000037">
    <property type="protein sequence ID" value="OEH84585.1"/>
    <property type="molecule type" value="Genomic_DNA"/>
</dbReference>
<dbReference type="STRING" id="1390249.BHU72_08790"/>
<feature type="transmembrane region" description="Helical" evidence="3">
    <location>
        <begin position="6"/>
        <end position="31"/>
    </location>
</feature>
<evidence type="ECO:0000256" key="3">
    <source>
        <dbReference type="SAM" id="Phobius"/>
    </source>
</evidence>
<feature type="transmembrane region" description="Helical" evidence="3">
    <location>
        <begin position="73"/>
        <end position="95"/>
    </location>
</feature>